<feature type="transmembrane region" description="Helical" evidence="19">
    <location>
        <begin position="375"/>
        <end position="397"/>
    </location>
</feature>
<keyword evidence="3" id="KW-0328">Glycosyltransferase</keyword>
<feature type="compositionally biased region" description="Basic and acidic residues" evidence="18">
    <location>
        <begin position="477"/>
        <end position="507"/>
    </location>
</feature>
<dbReference type="GO" id="GO:0008360">
    <property type="term" value="P:regulation of cell shape"/>
    <property type="evidence" value="ECO:0007669"/>
    <property type="project" value="UniProtKB-KW"/>
</dbReference>
<sequence>MTATSSQPQGEVPGPANQSLSQRLVELRAHLSTRAGLDYTMLRFCVVALVSIGILMAFSSSMATSLAESGTVWSEAMRQMLLVALGLVAFWVGLRIPPDSLRKVVPLALVVAVLLLIAVLIPGIGTGRESVGSQSWIVLGPLTLQPSEFARVVVGLFGASALADKVWNGWKLSNPFLVYAVIAGFMLILIMAQGDIGMAMSFALVVIFTLAFAGVNWRVFIPIAGLGILGAVLLFFSGGFRSHRFHTYFDALRGNIEDTQGAGFQAYQGFLSLADGGFWGVGLGQSRAKWFYLPEAKNDFVYAVIGEELGLWGGALVILLFATLGYVGIRTARRARNQYQALLAATLTVGVVSQAFYNIGYVIGLLPVTGIQLPMISAGGTAAIITIGSMGILCNVARHEPMQVSAMQNFGRPIFDRVLGIPEPRTAPEVIVRGNGRRSRPAASVPNGSSRTASQPRPRGSAAHEEGERRRRYGRPVTERGQGRSSYRESTSRRESRGAEAPRVRRDPRIRHRSRGE</sequence>
<evidence type="ECO:0000256" key="10">
    <source>
        <dbReference type="ARBA" id="ARBA00032370"/>
    </source>
</evidence>
<evidence type="ECO:0000256" key="5">
    <source>
        <dbReference type="ARBA" id="ARBA00022692"/>
    </source>
</evidence>
<feature type="compositionally biased region" description="Basic residues" evidence="18">
    <location>
        <begin position="508"/>
        <end position="517"/>
    </location>
</feature>
<dbReference type="GO" id="GO:0009252">
    <property type="term" value="P:peptidoglycan biosynthetic process"/>
    <property type="evidence" value="ECO:0007669"/>
    <property type="project" value="UniProtKB-KW"/>
</dbReference>
<dbReference type="InterPro" id="IPR001182">
    <property type="entry name" value="FtsW/RodA"/>
</dbReference>
<dbReference type="RefSeq" id="WP_075730121.1">
    <property type="nucleotide sequence ID" value="NZ_BJNB01000013.1"/>
</dbReference>
<evidence type="ECO:0000256" key="9">
    <source>
        <dbReference type="ARBA" id="ARBA00023136"/>
    </source>
</evidence>
<comment type="catalytic activity">
    <reaction evidence="16">
        <text>[GlcNAc-(1-&gt;4)-Mur2Ac(oyl-L-Ala-gamma-D-Glu-L-Lys-D-Ala-D-Ala)](n)-di-trans,octa-cis-undecaprenyl diphosphate + beta-D-GlcNAc-(1-&gt;4)-Mur2Ac(oyl-L-Ala-gamma-D-Glu-L-Lys-D-Ala-D-Ala)-di-trans,octa-cis-undecaprenyl diphosphate = [GlcNAc-(1-&gt;4)-Mur2Ac(oyl-L-Ala-gamma-D-Glu-L-Lys-D-Ala-D-Ala)](n+1)-di-trans,octa-cis-undecaprenyl diphosphate + di-trans,octa-cis-undecaprenyl diphosphate + H(+)</text>
        <dbReference type="Rhea" id="RHEA:23708"/>
        <dbReference type="Rhea" id="RHEA-COMP:9602"/>
        <dbReference type="Rhea" id="RHEA-COMP:9603"/>
        <dbReference type="ChEBI" id="CHEBI:15378"/>
        <dbReference type="ChEBI" id="CHEBI:58405"/>
        <dbReference type="ChEBI" id="CHEBI:60033"/>
        <dbReference type="ChEBI" id="CHEBI:78435"/>
        <dbReference type="EC" id="2.4.99.28"/>
    </reaction>
</comment>
<evidence type="ECO:0000256" key="18">
    <source>
        <dbReference type="SAM" id="MobiDB-lite"/>
    </source>
</evidence>
<dbReference type="GO" id="GO:0032153">
    <property type="term" value="C:cell division site"/>
    <property type="evidence" value="ECO:0007669"/>
    <property type="project" value="TreeGrafter"/>
</dbReference>
<evidence type="ECO:0000256" key="19">
    <source>
        <dbReference type="SAM" id="Phobius"/>
    </source>
</evidence>
<keyword evidence="8 19" id="KW-1133">Transmembrane helix</keyword>
<dbReference type="GO" id="GO:0008955">
    <property type="term" value="F:peptidoglycan glycosyltransferase activity"/>
    <property type="evidence" value="ECO:0007669"/>
    <property type="project" value="UniProtKB-EC"/>
</dbReference>
<feature type="transmembrane region" description="Helical" evidence="19">
    <location>
        <begin position="341"/>
        <end position="363"/>
    </location>
</feature>
<reference evidence="20 21" key="1">
    <citation type="submission" date="2019-06" db="EMBL/GenBank/DDBJ databases">
        <title>Whole genome shotgun sequence of Corynebacterium flavescens NBRC 14136.</title>
        <authorList>
            <person name="Hosoyama A."/>
            <person name="Uohara A."/>
            <person name="Ohji S."/>
            <person name="Ichikawa N."/>
        </authorList>
    </citation>
    <scope>NUCLEOTIDE SEQUENCE [LARGE SCALE GENOMIC DNA]</scope>
    <source>
        <strain evidence="20 21">NBRC 14136</strain>
    </source>
</reference>
<evidence type="ECO:0000256" key="16">
    <source>
        <dbReference type="ARBA" id="ARBA00049902"/>
    </source>
</evidence>
<evidence type="ECO:0000256" key="2">
    <source>
        <dbReference type="ARBA" id="ARBA00004752"/>
    </source>
</evidence>
<dbReference type="PANTHER" id="PTHR30474">
    <property type="entry name" value="CELL CYCLE PROTEIN"/>
    <property type="match status" value="1"/>
</dbReference>
<feature type="transmembrane region" description="Helical" evidence="19">
    <location>
        <begin position="175"/>
        <end position="192"/>
    </location>
</feature>
<evidence type="ECO:0000256" key="11">
    <source>
        <dbReference type="ARBA" id="ARBA00033270"/>
    </source>
</evidence>
<evidence type="ECO:0000256" key="6">
    <source>
        <dbReference type="ARBA" id="ARBA00022960"/>
    </source>
</evidence>
<gene>
    <name evidence="20" type="ORF">CFL01nite_10990</name>
</gene>
<name>A0AB73B7J5_CORFL</name>
<dbReference type="GO" id="GO:0005886">
    <property type="term" value="C:plasma membrane"/>
    <property type="evidence" value="ECO:0007669"/>
    <property type="project" value="TreeGrafter"/>
</dbReference>
<dbReference type="AlphaFoldDB" id="A0AB73B7J5"/>
<comment type="pathway">
    <text evidence="2">Cell wall biogenesis; peptidoglycan biosynthesis.</text>
</comment>
<dbReference type="Pfam" id="PF01098">
    <property type="entry name" value="FTSW_RODA_SPOVE"/>
    <property type="match status" value="1"/>
</dbReference>
<feature type="region of interest" description="Disordered" evidence="18">
    <location>
        <begin position="429"/>
        <end position="517"/>
    </location>
</feature>
<keyword evidence="20" id="KW-0132">Cell division</keyword>
<comment type="caution">
    <text evidence="20">The sequence shown here is derived from an EMBL/GenBank/DDBJ whole genome shotgun (WGS) entry which is preliminary data.</text>
</comment>
<feature type="transmembrane region" description="Helical" evidence="19">
    <location>
        <begin position="79"/>
        <end position="97"/>
    </location>
</feature>
<dbReference type="GO" id="GO:0051301">
    <property type="term" value="P:cell division"/>
    <property type="evidence" value="ECO:0007669"/>
    <property type="project" value="UniProtKB-KW"/>
</dbReference>
<feature type="compositionally biased region" description="Polar residues" evidence="18">
    <location>
        <begin position="446"/>
        <end position="455"/>
    </location>
</feature>
<evidence type="ECO:0000256" key="7">
    <source>
        <dbReference type="ARBA" id="ARBA00022984"/>
    </source>
</evidence>
<feature type="transmembrane region" description="Helical" evidence="19">
    <location>
        <begin position="144"/>
        <end position="163"/>
    </location>
</feature>
<feature type="transmembrane region" description="Helical" evidence="19">
    <location>
        <begin position="104"/>
        <end position="124"/>
    </location>
</feature>
<evidence type="ECO:0000313" key="21">
    <source>
        <dbReference type="Proteomes" id="UP000315353"/>
    </source>
</evidence>
<proteinExistence type="inferred from homology"/>
<comment type="subcellular location">
    <subcellularLocation>
        <location evidence="1">Membrane</location>
        <topology evidence="1">Multi-pass membrane protein</topology>
    </subcellularLocation>
</comment>
<evidence type="ECO:0000256" key="3">
    <source>
        <dbReference type="ARBA" id="ARBA00022676"/>
    </source>
</evidence>
<keyword evidence="20" id="KW-0131">Cell cycle</keyword>
<dbReference type="Proteomes" id="UP000315353">
    <property type="component" value="Unassembled WGS sequence"/>
</dbReference>
<evidence type="ECO:0000313" key="20">
    <source>
        <dbReference type="EMBL" id="GEB97604.1"/>
    </source>
</evidence>
<feature type="transmembrane region" description="Helical" evidence="19">
    <location>
        <begin position="198"/>
        <end position="215"/>
    </location>
</feature>
<dbReference type="PROSITE" id="PS00428">
    <property type="entry name" value="FTSW_RODA_SPOVE"/>
    <property type="match status" value="1"/>
</dbReference>
<keyword evidence="4" id="KW-0808">Transferase</keyword>
<feature type="transmembrane region" description="Helical" evidence="19">
    <location>
        <begin position="309"/>
        <end position="329"/>
    </location>
</feature>
<keyword evidence="9 19" id="KW-0472">Membrane</keyword>
<evidence type="ECO:0000256" key="4">
    <source>
        <dbReference type="ARBA" id="ARBA00022679"/>
    </source>
</evidence>
<evidence type="ECO:0000256" key="13">
    <source>
        <dbReference type="ARBA" id="ARBA00041185"/>
    </source>
</evidence>
<evidence type="ECO:0000256" key="15">
    <source>
        <dbReference type="ARBA" id="ARBA00044770"/>
    </source>
</evidence>
<feature type="transmembrane region" description="Helical" evidence="19">
    <location>
        <begin position="220"/>
        <end position="240"/>
    </location>
</feature>
<comment type="similarity">
    <text evidence="12">Belongs to the SEDS family. FtsW subfamily.</text>
</comment>
<keyword evidence="5 19" id="KW-0812">Transmembrane</keyword>
<dbReference type="EC" id="2.4.99.28" evidence="15"/>
<dbReference type="PANTHER" id="PTHR30474:SF2">
    <property type="entry name" value="PEPTIDOGLYCAN GLYCOSYLTRANSFERASE FTSW-RELATED"/>
    <property type="match status" value="1"/>
</dbReference>
<dbReference type="GO" id="GO:0015648">
    <property type="term" value="F:lipid-linked peptidoglycan transporter activity"/>
    <property type="evidence" value="ECO:0007669"/>
    <property type="project" value="TreeGrafter"/>
</dbReference>
<evidence type="ECO:0000256" key="1">
    <source>
        <dbReference type="ARBA" id="ARBA00004141"/>
    </source>
</evidence>
<evidence type="ECO:0000256" key="8">
    <source>
        <dbReference type="ARBA" id="ARBA00022989"/>
    </source>
</evidence>
<organism evidence="20 21">
    <name type="scientific">Corynebacterium flavescens</name>
    <dbReference type="NCBI Taxonomy" id="28028"/>
    <lineage>
        <taxon>Bacteria</taxon>
        <taxon>Bacillati</taxon>
        <taxon>Actinomycetota</taxon>
        <taxon>Actinomycetes</taxon>
        <taxon>Mycobacteriales</taxon>
        <taxon>Corynebacteriaceae</taxon>
        <taxon>Corynebacterium</taxon>
    </lineage>
</organism>
<keyword evidence="6" id="KW-0133">Cell shape</keyword>
<protein>
    <recommendedName>
        <fullName evidence="13">Probable peptidoglycan glycosyltransferase FtsW</fullName>
        <ecNumber evidence="15">2.4.99.28</ecNumber>
    </recommendedName>
    <alternativeName>
        <fullName evidence="14">Cell division protein FtsW</fullName>
    </alternativeName>
    <alternativeName>
        <fullName evidence="11">Cell wall polymerase</fullName>
    </alternativeName>
    <alternativeName>
        <fullName evidence="10">Peptidoglycan polymerase</fullName>
    </alternativeName>
</protein>
<feature type="transmembrane region" description="Helical" evidence="19">
    <location>
        <begin position="41"/>
        <end position="59"/>
    </location>
</feature>
<evidence type="ECO:0000256" key="17">
    <source>
        <dbReference type="ARBA" id="ARBA00049966"/>
    </source>
</evidence>
<dbReference type="InterPro" id="IPR018365">
    <property type="entry name" value="Cell_cycle_FtsW-rel_CS"/>
</dbReference>
<keyword evidence="7" id="KW-0573">Peptidoglycan synthesis</keyword>
<accession>A0AB73B7J5</accession>
<dbReference type="EMBL" id="BJNB01000013">
    <property type="protein sequence ID" value="GEB97604.1"/>
    <property type="molecule type" value="Genomic_DNA"/>
</dbReference>
<comment type="function">
    <text evidence="17">Peptidoglycan polymerase that is essential for cell division.</text>
</comment>
<evidence type="ECO:0000256" key="12">
    <source>
        <dbReference type="ARBA" id="ARBA00038053"/>
    </source>
</evidence>
<evidence type="ECO:0000256" key="14">
    <source>
        <dbReference type="ARBA" id="ARBA00041418"/>
    </source>
</evidence>
<dbReference type="GeneID" id="82880708"/>